<evidence type="ECO:0000313" key="1">
    <source>
        <dbReference type="EMBL" id="PRY55485.1"/>
    </source>
</evidence>
<dbReference type="RefSeq" id="WP_106290938.1">
    <property type="nucleotide sequence ID" value="NZ_PVTH01000001.1"/>
</dbReference>
<dbReference type="OrthoDB" id="665435at2"/>
<protein>
    <submittedName>
        <fullName evidence="1">Uncharacterized protein</fullName>
    </submittedName>
</protein>
<reference evidence="1 2" key="1">
    <citation type="submission" date="2018-03" db="EMBL/GenBank/DDBJ databases">
        <title>Genomic Encyclopedia of Type Strains, Phase III (KMG-III): the genomes of soil and plant-associated and newly described type strains.</title>
        <authorList>
            <person name="Whitman W."/>
        </authorList>
    </citation>
    <scope>NUCLEOTIDE SEQUENCE [LARGE SCALE GENOMIC DNA]</scope>
    <source>
        <strain evidence="1 2">CGMCC 1.9313</strain>
    </source>
</reference>
<dbReference type="AlphaFoldDB" id="A0A2T0UC21"/>
<accession>A0A2T0UC21</accession>
<evidence type="ECO:0000313" key="2">
    <source>
        <dbReference type="Proteomes" id="UP000238034"/>
    </source>
</evidence>
<dbReference type="Proteomes" id="UP000238034">
    <property type="component" value="Unassembled WGS sequence"/>
</dbReference>
<comment type="caution">
    <text evidence="1">The sequence shown here is derived from an EMBL/GenBank/DDBJ whole genome shotgun (WGS) entry which is preliminary data.</text>
</comment>
<dbReference type="InterPro" id="IPR046233">
    <property type="entry name" value="DUF6266"/>
</dbReference>
<proteinExistence type="predicted"/>
<name>A0A2T0UC21_9SPHI</name>
<dbReference type="EMBL" id="PVTH01000001">
    <property type="protein sequence ID" value="PRY55485.1"/>
    <property type="molecule type" value="Genomic_DNA"/>
</dbReference>
<dbReference type="Pfam" id="PF19781">
    <property type="entry name" value="DUF6266"/>
    <property type="match status" value="1"/>
</dbReference>
<organism evidence="1 2">
    <name type="scientific">Arcticibacter pallidicorallinus</name>
    <dbReference type="NCBI Taxonomy" id="1259464"/>
    <lineage>
        <taxon>Bacteria</taxon>
        <taxon>Pseudomonadati</taxon>
        <taxon>Bacteroidota</taxon>
        <taxon>Sphingobacteriia</taxon>
        <taxon>Sphingobacteriales</taxon>
        <taxon>Sphingobacteriaceae</taxon>
        <taxon>Arcticibacter</taxon>
    </lineage>
</organism>
<gene>
    <name evidence="1" type="ORF">B0I27_101456</name>
</gene>
<sequence>MATYKKGLNGPASGKVGSVIASSWRDINYFKGHNKKSTKEPTEKQLQSRAKFRAANNFLSLVNECVQLAFIQNPERMTGRNAAQSHILTKAWKESPEGGEIDYPNVLISFGKLEPVQDARVMSTPTGITINWDKKAAKSQQMIIALVDTQRELVMESVAEINRQAGEYTFDLSNTDVDFNFHVYIGTISRDRKNASNSLYLNIIRYPTP</sequence>
<keyword evidence="2" id="KW-1185">Reference proteome</keyword>